<comment type="caution">
    <text evidence="14">The sequence shown here is derived from an EMBL/GenBank/DDBJ whole genome shotgun (WGS) entry which is preliminary data.</text>
</comment>
<evidence type="ECO:0000256" key="9">
    <source>
        <dbReference type="ARBA" id="ARBA00041624"/>
    </source>
</evidence>
<evidence type="ECO:0000259" key="12">
    <source>
        <dbReference type="Pfam" id="PF00566"/>
    </source>
</evidence>
<evidence type="ECO:0000256" key="4">
    <source>
        <dbReference type="ARBA" id="ARBA00022989"/>
    </source>
</evidence>
<dbReference type="InterPro" id="IPR001594">
    <property type="entry name" value="Palmitoyltrfase_DHHC"/>
</dbReference>
<feature type="transmembrane region" description="Helical" evidence="11">
    <location>
        <begin position="362"/>
        <end position="381"/>
    </location>
</feature>
<keyword evidence="5 11" id="KW-0472">Membrane</keyword>
<dbReference type="PANTHER" id="PTHR22883:SF23">
    <property type="entry name" value="PALMITOYLTRANSFERASE ZDHHC6"/>
    <property type="match status" value="1"/>
</dbReference>
<dbReference type="GO" id="GO:0006612">
    <property type="term" value="P:protein targeting to membrane"/>
    <property type="evidence" value="ECO:0007669"/>
    <property type="project" value="TreeGrafter"/>
</dbReference>
<accession>A0A1Q9EFR3</accession>
<proteinExistence type="inferred from homology"/>
<evidence type="ECO:0000256" key="6">
    <source>
        <dbReference type="ARBA" id="ARBA00023315"/>
    </source>
</evidence>
<dbReference type="InterPro" id="IPR039859">
    <property type="entry name" value="PFA4/ZDH16/20/ERF2-like"/>
</dbReference>
<feature type="transmembrane region" description="Helical" evidence="11">
    <location>
        <begin position="248"/>
        <end position="265"/>
    </location>
</feature>
<evidence type="ECO:0000256" key="2">
    <source>
        <dbReference type="ARBA" id="ARBA00022679"/>
    </source>
</evidence>
<evidence type="ECO:0000256" key="11">
    <source>
        <dbReference type="SAM" id="Phobius"/>
    </source>
</evidence>
<dbReference type="Pfam" id="PF01529">
    <property type="entry name" value="DHHC"/>
    <property type="match status" value="1"/>
</dbReference>
<evidence type="ECO:0000256" key="7">
    <source>
        <dbReference type="ARBA" id="ARBA00038298"/>
    </source>
</evidence>
<dbReference type="InterPro" id="IPR035969">
    <property type="entry name" value="Rab-GAP_TBC_sf"/>
</dbReference>
<sequence>MAIKLFCYEFEWYTGQNPQHTFDVLKFQNGGMQHTDEHTSHDHETLVLGCTDEDLRKPRTGPIGTILRPMQQHFHLGIKIPGTAGPVAAPRHGRREGLAQVHIFNKRGHGHGAEDIWATNLGLAGSSAPEVEFLDKATELLAGLGPKAVAPGSTTWNQRFHHDFIFFRTSRTGWIDLRANELEKVDRALGLGTLKADCSALFHEIANRQMHAEHSATRCVAGCSVLIVGSIFFAEWLAFHKFSKPPPVWVLVFNATWLLAIWSYLQTALTNPGTPTSPEWVDWARARKGSRTVQQWQKDAEEEASGDPKKSWSPGKPTWCRTCRMERPERAHHCSSCGTCVLRMDHHCPWVGSCIGWRNHKYFLLLNWWCFWACLCFMLTICRPSMMDALSIAPGNLDLNSVLALFSMLGILIFLLLTGILFMVSLWSAMRNCTTVEDYFVGDNPYTLPSCIDNLTQLLGKPGIRWLVPVPCDCRPSDGTSFELNCSLSFEAAQSRKLLRCTAADMAPFEPCASRQMLVHRLRRSPDASTAASLDQLVKSDARHRRQDHNMPESSVLLKSAGRRAFQTTPRSHQKAQDDQSLLAACPGNSPRPLAGRLGGICPGGQYWPPHYAAGNYRREDTISSMQATHTSEAVKPQTAEIFREGFRSHGWGRGTGYCPNTNSIRGVDWSHKETNDVFRTTYGDTLCLNRSPNSLASTASSFMTPRGPRAFAAFHCLCADSAMGRVGLAAFVRQQILKAGLDAMSMSITEQTAVQLCVQCARHAITTAAGMLGCKGFLGQTDFWREEGDAPILKFDFGWLEAHSDEAVRRATAWLPHIGVEPSRVDVDTKPLSTEGARIFRADANRTFRSEPNRLVCIKLLSFSQQKFGDYQQSLGYVAGLLLLFFDPATCFKVLTVLNDSPKYLPGYWRGEATACAVDGYVCESLLKQPVRQRLKELGLLPETFVQKWFAGLCIHHLPYGILFDFLDNFFESGNSYLFQFFLAFFDEFEAEILNAANNPEANMLIRFESAPQERLANVVQAATEERYVGRVKSLDVHRCRITAFQDTLSRRLQSANEGMWQKADDDITFSDEEDTSQIFVIVLGLKDHAQAEPLVVLRMLPRPLPSLSNEKTRAWKPGWLMLLQFW</sequence>
<feature type="transmembrane region" description="Helical" evidence="11">
    <location>
        <begin position="402"/>
        <end position="427"/>
    </location>
</feature>
<keyword evidence="6" id="KW-0012">Acyltransferase</keyword>
<evidence type="ECO:0000256" key="8">
    <source>
        <dbReference type="ARBA" id="ARBA00039742"/>
    </source>
</evidence>
<feature type="transmembrane region" description="Helical" evidence="11">
    <location>
        <begin position="215"/>
        <end position="236"/>
    </location>
</feature>
<keyword evidence="2 14" id="KW-0808">Transferase</keyword>
<evidence type="ECO:0000313" key="15">
    <source>
        <dbReference type="Proteomes" id="UP000186817"/>
    </source>
</evidence>
<organism evidence="14 15">
    <name type="scientific">Symbiodinium microadriaticum</name>
    <name type="common">Dinoflagellate</name>
    <name type="synonym">Zooxanthella microadriatica</name>
    <dbReference type="NCBI Taxonomy" id="2951"/>
    <lineage>
        <taxon>Eukaryota</taxon>
        <taxon>Sar</taxon>
        <taxon>Alveolata</taxon>
        <taxon>Dinophyceae</taxon>
        <taxon>Suessiales</taxon>
        <taxon>Symbiodiniaceae</taxon>
        <taxon>Symbiodinium</taxon>
    </lineage>
</organism>
<dbReference type="AlphaFoldDB" id="A0A1Q9EFR3"/>
<evidence type="ECO:0000313" key="14">
    <source>
        <dbReference type="EMBL" id="OLQ06228.1"/>
    </source>
</evidence>
<dbReference type="Pfam" id="PF00566">
    <property type="entry name" value="RabGAP-TBC"/>
    <property type="match status" value="1"/>
</dbReference>
<evidence type="ECO:0000259" key="13">
    <source>
        <dbReference type="Pfam" id="PF01529"/>
    </source>
</evidence>
<dbReference type="EMBL" id="LSRX01000165">
    <property type="protein sequence ID" value="OLQ06228.1"/>
    <property type="molecule type" value="Genomic_DNA"/>
</dbReference>
<evidence type="ECO:0000256" key="10">
    <source>
        <dbReference type="SAM" id="MobiDB-lite"/>
    </source>
</evidence>
<dbReference type="OrthoDB" id="9909019at2759"/>
<keyword evidence="4 11" id="KW-1133">Transmembrane helix</keyword>
<dbReference type="GO" id="GO:0005794">
    <property type="term" value="C:Golgi apparatus"/>
    <property type="evidence" value="ECO:0007669"/>
    <property type="project" value="TreeGrafter"/>
</dbReference>
<evidence type="ECO:0000256" key="1">
    <source>
        <dbReference type="ARBA" id="ARBA00004141"/>
    </source>
</evidence>
<evidence type="ECO:0000256" key="3">
    <source>
        <dbReference type="ARBA" id="ARBA00022692"/>
    </source>
</evidence>
<dbReference type="GO" id="GO:0019706">
    <property type="term" value="F:protein-cysteine S-palmitoyltransferase activity"/>
    <property type="evidence" value="ECO:0007669"/>
    <property type="project" value="TreeGrafter"/>
</dbReference>
<dbReference type="SUPFAM" id="SSF47923">
    <property type="entry name" value="Ypt/Rab-GAP domain of gyp1p"/>
    <property type="match status" value="1"/>
</dbReference>
<dbReference type="GO" id="GO:0005783">
    <property type="term" value="C:endoplasmic reticulum"/>
    <property type="evidence" value="ECO:0007669"/>
    <property type="project" value="TreeGrafter"/>
</dbReference>
<dbReference type="PROSITE" id="PS50216">
    <property type="entry name" value="DHHC"/>
    <property type="match status" value="1"/>
</dbReference>
<dbReference type="PANTHER" id="PTHR22883">
    <property type="entry name" value="ZINC FINGER DHHC DOMAIN CONTAINING PROTEIN"/>
    <property type="match status" value="1"/>
</dbReference>
<keyword evidence="15" id="KW-1185">Reference proteome</keyword>
<comment type="subcellular location">
    <subcellularLocation>
        <location evidence="1">Membrane</location>
        <topology evidence="1">Multi-pass membrane protein</topology>
    </subcellularLocation>
</comment>
<evidence type="ECO:0000256" key="5">
    <source>
        <dbReference type="ARBA" id="ARBA00023136"/>
    </source>
</evidence>
<dbReference type="Gene3D" id="1.10.472.80">
    <property type="entry name" value="Ypt/Rab-GAP domain of gyp1p, domain 3"/>
    <property type="match status" value="1"/>
</dbReference>
<dbReference type="GO" id="GO:0016020">
    <property type="term" value="C:membrane"/>
    <property type="evidence" value="ECO:0007669"/>
    <property type="project" value="UniProtKB-SubCell"/>
</dbReference>
<feature type="domain" description="Palmitoyltransferase DHHC" evidence="13">
    <location>
        <begin position="316"/>
        <end position="438"/>
    </location>
</feature>
<dbReference type="Proteomes" id="UP000186817">
    <property type="component" value="Unassembled WGS sequence"/>
</dbReference>
<reference evidence="14 15" key="1">
    <citation type="submission" date="2016-02" db="EMBL/GenBank/DDBJ databases">
        <title>Genome analysis of coral dinoflagellate symbionts highlights evolutionary adaptations to a symbiotic lifestyle.</title>
        <authorList>
            <person name="Aranda M."/>
            <person name="Li Y."/>
            <person name="Liew Y.J."/>
            <person name="Baumgarten S."/>
            <person name="Simakov O."/>
            <person name="Wilson M."/>
            <person name="Piel J."/>
            <person name="Ashoor H."/>
            <person name="Bougouffa S."/>
            <person name="Bajic V.B."/>
            <person name="Ryu T."/>
            <person name="Ravasi T."/>
            <person name="Bayer T."/>
            <person name="Micklem G."/>
            <person name="Kim H."/>
            <person name="Bhak J."/>
            <person name="Lajeunesse T.C."/>
            <person name="Voolstra C.R."/>
        </authorList>
    </citation>
    <scope>NUCLEOTIDE SEQUENCE [LARGE SCALE GENOMIC DNA]</scope>
    <source>
        <strain evidence="14 15">CCMP2467</strain>
    </source>
</reference>
<comment type="similarity">
    <text evidence="7">Belongs to the DHHC palmitoyltransferase family. PFA5 subfamily.</text>
</comment>
<protein>
    <recommendedName>
        <fullName evidence="8">Palmitoyltransferase PFA5</fullName>
    </recommendedName>
    <alternativeName>
        <fullName evidence="9">Protein fatty acyltransferase 5</fullName>
    </alternativeName>
</protein>
<feature type="region of interest" description="Disordered" evidence="10">
    <location>
        <begin position="295"/>
        <end position="314"/>
    </location>
</feature>
<feature type="domain" description="Rab-GAP TBC" evidence="12">
    <location>
        <begin position="842"/>
        <end position="995"/>
    </location>
</feature>
<dbReference type="InterPro" id="IPR000195">
    <property type="entry name" value="Rab-GAP-TBC_dom"/>
</dbReference>
<keyword evidence="3 11" id="KW-0812">Transmembrane</keyword>
<name>A0A1Q9EFR3_SYMMI</name>
<gene>
    <name evidence="14" type="primary">zdhhc15</name>
    <name evidence="14" type="ORF">AK812_SmicGene10503</name>
</gene>